<keyword evidence="1" id="KW-0472">Membrane</keyword>
<dbReference type="EMBL" id="SRLO01001845">
    <property type="protein sequence ID" value="TNN35031.1"/>
    <property type="molecule type" value="Genomic_DNA"/>
</dbReference>
<evidence type="ECO:0000313" key="3">
    <source>
        <dbReference type="Proteomes" id="UP000314294"/>
    </source>
</evidence>
<protein>
    <submittedName>
        <fullName evidence="2">Uncharacterized protein</fullName>
    </submittedName>
</protein>
<name>A0A4Z2F2P5_9TELE</name>
<comment type="caution">
    <text evidence="2">The sequence shown here is derived from an EMBL/GenBank/DDBJ whole genome shotgun (WGS) entry which is preliminary data.</text>
</comment>
<feature type="transmembrane region" description="Helical" evidence="1">
    <location>
        <begin position="57"/>
        <end position="76"/>
    </location>
</feature>
<dbReference type="AlphaFoldDB" id="A0A4Z2F2P5"/>
<keyword evidence="1" id="KW-1133">Transmembrane helix</keyword>
<keyword evidence="3" id="KW-1185">Reference proteome</keyword>
<evidence type="ECO:0000313" key="2">
    <source>
        <dbReference type="EMBL" id="TNN35031.1"/>
    </source>
</evidence>
<evidence type="ECO:0000256" key="1">
    <source>
        <dbReference type="SAM" id="Phobius"/>
    </source>
</evidence>
<accession>A0A4Z2F2P5</accession>
<feature type="transmembrane region" description="Helical" evidence="1">
    <location>
        <begin position="6"/>
        <end position="24"/>
    </location>
</feature>
<reference evidence="2 3" key="1">
    <citation type="submission" date="2019-03" db="EMBL/GenBank/DDBJ databases">
        <title>First draft genome of Liparis tanakae, snailfish: a comprehensive survey of snailfish specific genes.</title>
        <authorList>
            <person name="Kim W."/>
            <person name="Song I."/>
            <person name="Jeong J.-H."/>
            <person name="Kim D."/>
            <person name="Kim S."/>
            <person name="Ryu S."/>
            <person name="Song J.Y."/>
            <person name="Lee S.K."/>
        </authorList>
    </citation>
    <scope>NUCLEOTIDE SEQUENCE [LARGE SCALE GENOMIC DNA]</scope>
    <source>
        <tissue evidence="2">Muscle</tissue>
    </source>
</reference>
<gene>
    <name evidence="2" type="ORF">EYF80_054806</name>
</gene>
<sequence>MTSDLLDNILCVCYVLTVLFRLCFCQSGIPFMFRGLPCTYSSTFLASASLLSGGNQAMMRVIAVAMILFMISQNFYPHDRVLESQAWKKAVFVGGKAIKQLIQ</sequence>
<proteinExistence type="predicted"/>
<keyword evidence="1" id="KW-0812">Transmembrane</keyword>
<organism evidence="2 3">
    <name type="scientific">Liparis tanakae</name>
    <name type="common">Tanaka's snailfish</name>
    <dbReference type="NCBI Taxonomy" id="230148"/>
    <lineage>
        <taxon>Eukaryota</taxon>
        <taxon>Metazoa</taxon>
        <taxon>Chordata</taxon>
        <taxon>Craniata</taxon>
        <taxon>Vertebrata</taxon>
        <taxon>Euteleostomi</taxon>
        <taxon>Actinopterygii</taxon>
        <taxon>Neopterygii</taxon>
        <taxon>Teleostei</taxon>
        <taxon>Neoteleostei</taxon>
        <taxon>Acanthomorphata</taxon>
        <taxon>Eupercaria</taxon>
        <taxon>Perciformes</taxon>
        <taxon>Cottioidei</taxon>
        <taxon>Cottales</taxon>
        <taxon>Liparidae</taxon>
        <taxon>Liparis</taxon>
    </lineage>
</organism>
<dbReference type="Proteomes" id="UP000314294">
    <property type="component" value="Unassembled WGS sequence"/>
</dbReference>
<dbReference type="OrthoDB" id="448573at2759"/>